<evidence type="ECO:0000256" key="11">
    <source>
        <dbReference type="RuleBase" id="RU004136"/>
    </source>
</evidence>
<dbReference type="GO" id="GO:0051301">
    <property type="term" value="P:cell division"/>
    <property type="evidence" value="ECO:0007669"/>
    <property type="project" value="UniProtKB-KW"/>
</dbReference>
<comment type="pathway">
    <text evidence="10 11">Cell wall biogenesis; peptidoglycan biosynthesis.</text>
</comment>
<evidence type="ECO:0000259" key="12">
    <source>
        <dbReference type="Pfam" id="PF01225"/>
    </source>
</evidence>
<evidence type="ECO:0000256" key="1">
    <source>
        <dbReference type="ARBA" id="ARBA00022490"/>
    </source>
</evidence>
<protein>
    <recommendedName>
        <fullName evidence="10 11">UDP-N-acetylmuramoyl-tripeptide--D-alanyl-D-alanine ligase</fullName>
        <ecNumber evidence="10 11">6.3.2.10</ecNumber>
    </recommendedName>
    <alternativeName>
        <fullName evidence="10">D-alanyl-D-alanine-adding enzyme</fullName>
    </alternativeName>
</protein>
<reference evidence="15 16" key="1">
    <citation type="journal article" date="2016" name="Front. Microbiol.">
        <title>Microevolution Analysis of Bacillus coahuilensis Unveils Differences in Phosphorus Acquisition Strategies and Their Regulation.</title>
        <authorList>
            <person name="Gomez-Lunar Z."/>
            <person name="Hernandez-Gonzalez I."/>
            <person name="Rodriguez-Torres M.D."/>
            <person name="Souza V."/>
            <person name="Olmedo-Alvarez G."/>
        </authorList>
    </citation>
    <scope>NUCLEOTIDE SEQUENCE [LARGE SCALE GENOMIC DNA]</scope>
    <source>
        <strain evidence="16">p1.1.43</strain>
    </source>
</reference>
<evidence type="ECO:0000256" key="10">
    <source>
        <dbReference type="HAMAP-Rule" id="MF_02019"/>
    </source>
</evidence>
<feature type="domain" description="Mur ligase N-terminal catalytic" evidence="12">
    <location>
        <begin position="27"/>
        <end position="100"/>
    </location>
</feature>
<dbReference type="Pfam" id="PF01225">
    <property type="entry name" value="Mur_ligase"/>
    <property type="match status" value="1"/>
</dbReference>
<evidence type="ECO:0000259" key="14">
    <source>
        <dbReference type="Pfam" id="PF08245"/>
    </source>
</evidence>
<evidence type="ECO:0000256" key="5">
    <source>
        <dbReference type="ARBA" id="ARBA00022840"/>
    </source>
</evidence>
<dbReference type="NCBIfam" id="TIGR01143">
    <property type="entry name" value="murF"/>
    <property type="match status" value="1"/>
</dbReference>
<dbReference type="SUPFAM" id="SSF63418">
    <property type="entry name" value="MurE/MurF N-terminal domain"/>
    <property type="match status" value="1"/>
</dbReference>
<comment type="function">
    <text evidence="10 11">Involved in cell wall formation. Catalyzes the final step in the synthesis of UDP-N-acetylmuramoyl-pentapeptide, the precursor of murein.</text>
</comment>
<dbReference type="PATRIC" id="fig|1150625.3.peg.2877"/>
<dbReference type="PANTHER" id="PTHR43024:SF1">
    <property type="entry name" value="UDP-N-ACETYLMURAMOYL-TRIPEPTIDE--D-ALANYL-D-ALANINE LIGASE"/>
    <property type="match status" value="1"/>
</dbReference>
<comment type="caution">
    <text evidence="15">The sequence shown here is derived from an EMBL/GenBank/DDBJ whole genome shotgun (WGS) entry which is preliminary data.</text>
</comment>
<proteinExistence type="inferred from homology"/>
<dbReference type="RefSeq" id="WP_059351683.1">
    <property type="nucleotide sequence ID" value="NZ_LDYG01000046.1"/>
</dbReference>
<dbReference type="GO" id="GO:0008360">
    <property type="term" value="P:regulation of cell shape"/>
    <property type="evidence" value="ECO:0007669"/>
    <property type="project" value="UniProtKB-KW"/>
</dbReference>
<dbReference type="InterPro" id="IPR005863">
    <property type="entry name" value="UDP-N-AcMur_synth"/>
</dbReference>
<dbReference type="Gene3D" id="3.90.190.20">
    <property type="entry name" value="Mur ligase, C-terminal domain"/>
    <property type="match status" value="1"/>
</dbReference>
<feature type="domain" description="Mur ligase C-terminal" evidence="13">
    <location>
        <begin position="317"/>
        <end position="442"/>
    </location>
</feature>
<dbReference type="GO" id="GO:0008766">
    <property type="term" value="F:UDP-N-acetylmuramoylalanyl-D-glutamyl-2,6-diaminopimelate-D-alanyl-D-alanine ligase activity"/>
    <property type="evidence" value="ECO:0007669"/>
    <property type="project" value="RHEA"/>
</dbReference>
<organism evidence="15 16">
    <name type="scientific">Bacillus coahuilensis p1.1.43</name>
    <dbReference type="NCBI Taxonomy" id="1150625"/>
    <lineage>
        <taxon>Bacteria</taxon>
        <taxon>Bacillati</taxon>
        <taxon>Bacillota</taxon>
        <taxon>Bacilli</taxon>
        <taxon>Bacillales</taxon>
        <taxon>Bacillaceae</taxon>
        <taxon>Bacillus</taxon>
    </lineage>
</organism>
<dbReference type="PANTHER" id="PTHR43024">
    <property type="entry name" value="UDP-N-ACETYLMURAMOYL-TRIPEPTIDE--D-ALANYL-D-ALANINE LIGASE"/>
    <property type="match status" value="1"/>
</dbReference>
<accession>A0A147K5I1</accession>
<evidence type="ECO:0000313" key="16">
    <source>
        <dbReference type="Proteomes" id="UP000074108"/>
    </source>
</evidence>
<keyword evidence="4 10" id="KW-0547">Nucleotide-binding</keyword>
<dbReference type="GO" id="GO:0047480">
    <property type="term" value="F:UDP-N-acetylmuramoyl-tripeptide-D-alanyl-D-alanine ligase activity"/>
    <property type="evidence" value="ECO:0007669"/>
    <property type="project" value="UniProtKB-UniRule"/>
</dbReference>
<evidence type="ECO:0000259" key="13">
    <source>
        <dbReference type="Pfam" id="PF02875"/>
    </source>
</evidence>
<evidence type="ECO:0000256" key="7">
    <source>
        <dbReference type="ARBA" id="ARBA00022984"/>
    </source>
</evidence>
<dbReference type="Pfam" id="PF08245">
    <property type="entry name" value="Mur_ligase_M"/>
    <property type="match status" value="1"/>
</dbReference>
<keyword evidence="16" id="KW-1185">Reference proteome</keyword>
<dbReference type="InterPro" id="IPR004101">
    <property type="entry name" value="Mur_ligase_C"/>
</dbReference>
<dbReference type="InterPro" id="IPR035911">
    <property type="entry name" value="MurE/MurF_N"/>
</dbReference>
<dbReference type="Proteomes" id="UP000074108">
    <property type="component" value="Unassembled WGS sequence"/>
</dbReference>
<keyword evidence="6 10" id="KW-0133">Cell shape</keyword>
<keyword evidence="5 10" id="KW-0067">ATP-binding</keyword>
<gene>
    <name evidence="10" type="primary">murF</name>
    <name evidence="15" type="ORF">Q75_13715</name>
</gene>
<dbReference type="InterPro" id="IPR036615">
    <property type="entry name" value="Mur_ligase_C_dom_sf"/>
</dbReference>
<comment type="similarity">
    <text evidence="10">Belongs to the MurCDEF family. MurF subfamily.</text>
</comment>
<keyword evidence="3 10" id="KW-0132">Cell division</keyword>
<feature type="binding site" evidence="10">
    <location>
        <begin position="113"/>
        <end position="119"/>
    </location>
    <ligand>
        <name>ATP</name>
        <dbReference type="ChEBI" id="CHEBI:30616"/>
    </ligand>
</feature>
<dbReference type="GO" id="GO:0005524">
    <property type="term" value="F:ATP binding"/>
    <property type="evidence" value="ECO:0007669"/>
    <property type="project" value="UniProtKB-UniRule"/>
</dbReference>
<dbReference type="Gene3D" id="3.40.1190.10">
    <property type="entry name" value="Mur-like, catalytic domain"/>
    <property type="match status" value="1"/>
</dbReference>
<keyword evidence="8 10" id="KW-0131">Cell cycle</keyword>
<dbReference type="GO" id="GO:0005737">
    <property type="term" value="C:cytoplasm"/>
    <property type="evidence" value="ECO:0007669"/>
    <property type="project" value="UniProtKB-SubCell"/>
</dbReference>
<keyword evidence="7 10" id="KW-0573">Peptidoglycan synthesis</keyword>
<keyword evidence="1 10" id="KW-0963">Cytoplasm</keyword>
<evidence type="ECO:0000256" key="8">
    <source>
        <dbReference type="ARBA" id="ARBA00023306"/>
    </source>
</evidence>
<dbReference type="InterPro" id="IPR000713">
    <property type="entry name" value="Mur_ligase_N"/>
</dbReference>
<dbReference type="Pfam" id="PF02875">
    <property type="entry name" value="Mur_ligase_C"/>
    <property type="match status" value="1"/>
</dbReference>
<evidence type="ECO:0000256" key="6">
    <source>
        <dbReference type="ARBA" id="ARBA00022960"/>
    </source>
</evidence>
<comment type="subcellular location">
    <subcellularLocation>
        <location evidence="10 11">Cytoplasm</location>
    </subcellularLocation>
</comment>
<dbReference type="UniPathway" id="UPA00219"/>
<evidence type="ECO:0000256" key="4">
    <source>
        <dbReference type="ARBA" id="ARBA00022741"/>
    </source>
</evidence>
<feature type="domain" description="Mur ligase central" evidence="14">
    <location>
        <begin position="111"/>
        <end position="294"/>
    </location>
</feature>
<comment type="catalytic activity">
    <reaction evidence="10 11">
        <text>D-alanyl-D-alanine + UDP-N-acetyl-alpha-D-muramoyl-L-alanyl-gamma-D-glutamyl-meso-2,6-diaminopimelate + ATP = UDP-N-acetyl-alpha-D-muramoyl-L-alanyl-gamma-D-glutamyl-meso-2,6-diaminopimeloyl-D-alanyl-D-alanine + ADP + phosphate + H(+)</text>
        <dbReference type="Rhea" id="RHEA:28374"/>
        <dbReference type="ChEBI" id="CHEBI:15378"/>
        <dbReference type="ChEBI" id="CHEBI:30616"/>
        <dbReference type="ChEBI" id="CHEBI:43474"/>
        <dbReference type="ChEBI" id="CHEBI:57822"/>
        <dbReference type="ChEBI" id="CHEBI:61386"/>
        <dbReference type="ChEBI" id="CHEBI:83905"/>
        <dbReference type="ChEBI" id="CHEBI:456216"/>
        <dbReference type="EC" id="6.3.2.10"/>
    </reaction>
</comment>
<dbReference type="GO" id="GO:0071555">
    <property type="term" value="P:cell wall organization"/>
    <property type="evidence" value="ECO:0007669"/>
    <property type="project" value="UniProtKB-KW"/>
</dbReference>
<keyword evidence="9 10" id="KW-0961">Cell wall biogenesis/degradation</keyword>
<evidence type="ECO:0000256" key="2">
    <source>
        <dbReference type="ARBA" id="ARBA00022598"/>
    </source>
</evidence>
<dbReference type="InterPro" id="IPR036565">
    <property type="entry name" value="Mur-like_cat_sf"/>
</dbReference>
<evidence type="ECO:0000256" key="9">
    <source>
        <dbReference type="ARBA" id="ARBA00023316"/>
    </source>
</evidence>
<dbReference type="Gene3D" id="3.40.1390.10">
    <property type="entry name" value="MurE/MurF, N-terminal domain"/>
    <property type="match status" value="1"/>
</dbReference>
<dbReference type="STRING" id="1150625.Q75_13715"/>
<dbReference type="OrthoDB" id="9801978at2"/>
<dbReference type="InterPro" id="IPR013221">
    <property type="entry name" value="Mur_ligase_cen"/>
</dbReference>
<evidence type="ECO:0000313" key="15">
    <source>
        <dbReference type="EMBL" id="KUP04888.1"/>
    </source>
</evidence>
<dbReference type="SUPFAM" id="SSF53623">
    <property type="entry name" value="MurD-like peptide ligases, catalytic domain"/>
    <property type="match status" value="1"/>
</dbReference>
<dbReference type="GO" id="GO:0009252">
    <property type="term" value="P:peptidoglycan biosynthetic process"/>
    <property type="evidence" value="ECO:0007669"/>
    <property type="project" value="UniProtKB-UniRule"/>
</dbReference>
<dbReference type="InterPro" id="IPR051046">
    <property type="entry name" value="MurCDEF_CellWall_CoF430Synth"/>
</dbReference>
<dbReference type="SUPFAM" id="SSF53244">
    <property type="entry name" value="MurD-like peptide ligases, peptide-binding domain"/>
    <property type="match status" value="1"/>
</dbReference>
<dbReference type="EMBL" id="LDYG01000046">
    <property type="protein sequence ID" value="KUP04888.1"/>
    <property type="molecule type" value="Genomic_DNA"/>
</dbReference>
<keyword evidence="2 10" id="KW-0436">Ligase</keyword>
<dbReference type="AlphaFoldDB" id="A0A147K5I1"/>
<dbReference type="HAMAP" id="MF_02019">
    <property type="entry name" value="MurF"/>
    <property type="match status" value="1"/>
</dbReference>
<evidence type="ECO:0000256" key="3">
    <source>
        <dbReference type="ARBA" id="ARBA00022618"/>
    </source>
</evidence>
<name>A0A147K5I1_9BACI</name>
<sequence>MIKRTIGQIATIVGALNDVSLFKDQLVHGVIIDTRKLTAGNLFVPFKGENVDGHTFVRDVLEKGAGAAFWEKSAGPAPEGLPVIVVEDSLVALQTLSKAYRNELNVKVVGVTGSNGKTTTKDILFALLSTKYRVHKTEGNYNNHIGLPLTILSLPEDSEVAVLEMGMSGFGEIRELTQIALPDAAIITNIGESHLQDLGSREGISKAKFEIVEGLKSEGLFVYNGDEPLLQERVKGYGGSKETFGRHSSNTMYPTKLVPSGFGTTFSVNVSDEEFHLPILGEHNVMNTMGAMLIAKFFGVGFEDMQKGLSTLKLTGMRLEVSTGAKGETIINDAYNASPSSTKAAIDLLQTISTTGKRYFVVSDMLELGPNEEAFHHEVGTYVTDDIDCVLTYGPLSSFIAEGAKETLPEDRVIHFDEKSALIAYLKVVVKSDDTVLVKASRGMKMEEVVLALQKE</sequence>
<dbReference type="EC" id="6.3.2.10" evidence="10 11"/>